<keyword evidence="3" id="KW-0963">Cytoplasm</keyword>
<dbReference type="Gene3D" id="3.90.640.10">
    <property type="entry name" value="Actin, Chain A, domain 4"/>
    <property type="match status" value="1"/>
</dbReference>
<gene>
    <name evidence="6" type="ORF">AM587_10015599</name>
</gene>
<evidence type="ECO:0000256" key="1">
    <source>
        <dbReference type="ARBA" id="ARBA00004496"/>
    </source>
</evidence>
<comment type="caution">
    <text evidence="6">The sequence shown here is derived from an EMBL/GenBank/DDBJ whole genome shotgun (WGS) entry which is preliminary data.</text>
</comment>
<dbReference type="AlphaFoldDB" id="A0A0W8CDK7"/>
<organism evidence="6 7">
    <name type="scientific">Phytophthora nicotianae</name>
    <name type="common">Potato buckeye rot agent</name>
    <name type="synonym">Phytophthora parasitica</name>
    <dbReference type="NCBI Taxonomy" id="4792"/>
    <lineage>
        <taxon>Eukaryota</taxon>
        <taxon>Sar</taxon>
        <taxon>Stramenopiles</taxon>
        <taxon>Oomycota</taxon>
        <taxon>Peronosporomycetes</taxon>
        <taxon>Peronosporales</taxon>
        <taxon>Peronosporaceae</taxon>
        <taxon>Phytophthora</taxon>
    </lineage>
</organism>
<feature type="region of interest" description="Disordered" evidence="5">
    <location>
        <begin position="154"/>
        <end position="176"/>
    </location>
</feature>
<dbReference type="STRING" id="4790.A0A0W8CDK7"/>
<accession>A0A0W8CDK7</accession>
<dbReference type="PANTHER" id="PTHR11937">
    <property type="entry name" value="ACTIN"/>
    <property type="match status" value="1"/>
</dbReference>
<protein>
    <submittedName>
        <fullName evidence="6">Actin</fullName>
    </submittedName>
</protein>
<dbReference type="CDD" id="cd10210">
    <property type="entry name" value="ASKHA_NBD_Arp6"/>
    <property type="match status" value="1"/>
</dbReference>
<comment type="subcellular location">
    <subcellularLocation>
        <location evidence="1">Cytoplasm</location>
    </subcellularLocation>
</comment>
<name>A0A0W8CDK7_PHYNI</name>
<feature type="region of interest" description="Disordered" evidence="5">
    <location>
        <begin position="295"/>
        <end position="316"/>
    </location>
</feature>
<dbReference type="EMBL" id="LNFO01003828">
    <property type="protein sequence ID" value="KUF82160.1"/>
    <property type="molecule type" value="Genomic_DNA"/>
</dbReference>
<dbReference type="Gene3D" id="2.160.20.120">
    <property type="match status" value="1"/>
</dbReference>
<dbReference type="SUPFAM" id="SSF53067">
    <property type="entry name" value="Actin-like ATPase domain"/>
    <property type="match status" value="2"/>
</dbReference>
<dbReference type="InterPro" id="IPR043129">
    <property type="entry name" value="ATPase_NBD"/>
</dbReference>
<evidence type="ECO:0000256" key="5">
    <source>
        <dbReference type="SAM" id="MobiDB-lite"/>
    </source>
</evidence>
<comment type="catalytic activity">
    <reaction evidence="4">
        <text>ATP + H2O = ADP + phosphate + H(+)</text>
        <dbReference type="Rhea" id="RHEA:13065"/>
        <dbReference type="ChEBI" id="CHEBI:15377"/>
        <dbReference type="ChEBI" id="CHEBI:15378"/>
        <dbReference type="ChEBI" id="CHEBI:30616"/>
        <dbReference type="ChEBI" id="CHEBI:43474"/>
        <dbReference type="ChEBI" id="CHEBI:456216"/>
    </reaction>
</comment>
<sequence>MKVVALDAGGATLKASVVAPGVTPTASILANHVASTSANPSTVFMGQKLQELERQRAKLRYLRPVQRGYCVNWNVESELWAHMLKVDPSEHALVVTAPLLAPAVVNESMDQVVFEELGFQSYARVSAAESCVLSYSEHCEREFRESLTVDKEPVIRSPGKKRRKTTKASEPPTSPLIVDDDPLRFSTSSCHLVVDSGFSFTHVVPVIDGKVYLPGVRRINVGGKLLTNYLKEIVSYRQWNVMDDTPVINELKEALCYCSMEFESDLKRYHSDRQQRKHWILPDFVRTFEGRCREDDMEDEGEAQTDAQQSARQDNDEQALEMGVEMVTVPEVMFHPSDIGINQAGIAETIVQTVEACPEELSGAFYANILLVGGNTKFKNFRQRLERDLRPLVSDDFDIGLHEPSENMQQRSMSFKVRVGAVEAPKFPIVDRQRVQQTWGISGNEALEKLRVATPGLTYVSIAPPAFFDEVAQAQGCSSDQLVAVARVSSDAHDLLERVDVLAQGSNRLLIGFDPRPPRGWPVEEPVESGKHLLTEIFVREASELRNLGAFGGGSLVVSDCEQGRILVNDRPGGQLFLCAPEIIGKDRIRAAAAGRWGESKIVVQTSSLATPSLGAAVTGSGSVRFAAVSNEDNCQCEYQSLAIAGSGSIDTADVASRYGRVAILGSGSATLQTSESLTVGTLGSARVNYLEPGPDNVRGSTSSLRALSAAAKTQHDEERAAIAAVVTPPTRESAFEDTGYTLNRWWWRPWSCRSHGFHRQMKHSKRWRDDFAY</sequence>
<comment type="similarity">
    <text evidence="2">Belongs to the actin family. ARP6 subfamily.</text>
</comment>
<dbReference type="FunFam" id="3.90.640.10:FF:000014">
    <property type="entry name" value="Putative actin-related protein 6"/>
    <property type="match status" value="1"/>
</dbReference>
<dbReference type="GO" id="GO:0005737">
    <property type="term" value="C:cytoplasm"/>
    <property type="evidence" value="ECO:0007669"/>
    <property type="project" value="UniProtKB-SubCell"/>
</dbReference>
<evidence type="ECO:0000256" key="4">
    <source>
        <dbReference type="ARBA" id="ARBA00049360"/>
    </source>
</evidence>
<dbReference type="Proteomes" id="UP000052943">
    <property type="component" value="Unassembled WGS sequence"/>
</dbReference>
<dbReference type="GO" id="GO:0005634">
    <property type="term" value="C:nucleus"/>
    <property type="evidence" value="ECO:0007669"/>
    <property type="project" value="UniProtKB-ARBA"/>
</dbReference>
<evidence type="ECO:0000313" key="7">
    <source>
        <dbReference type="Proteomes" id="UP000052943"/>
    </source>
</evidence>
<dbReference type="InterPro" id="IPR004000">
    <property type="entry name" value="Actin"/>
</dbReference>
<reference evidence="6 7" key="1">
    <citation type="submission" date="2015-11" db="EMBL/GenBank/DDBJ databases">
        <title>Genomes and virulence difference between two physiological races of Phytophthora nicotianae.</title>
        <authorList>
            <person name="Liu H."/>
            <person name="Ma X."/>
            <person name="Yu H."/>
            <person name="Fang D."/>
            <person name="Li Y."/>
            <person name="Wang X."/>
            <person name="Wang W."/>
            <person name="Dong Y."/>
            <person name="Xiao B."/>
        </authorList>
    </citation>
    <scope>NUCLEOTIDE SEQUENCE [LARGE SCALE GENOMIC DNA]</scope>
    <source>
        <strain evidence="7">race 0</strain>
    </source>
</reference>
<proteinExistence type="inferred from homology"/>
<dbReference type="Gene3D" id="3.30.420.40">
    <property type="match status" value="2"/>
</dbReference>
<dbReference type="Pfam" id="PF00022">
    <property type="entry name" value="Actin"/>
    <property type="match status" value="1"/>
</dbReference>
<dbReference type="OrthoDB" id="6220758at2759"/>
<dbReference type="SMART" id="SM00268">
    <property type="entry name" value="ACTIN"/>
    <property type="match status" value="1"/>
</dbReference>
<evidence type="ECO:0000256" key="3">
    <source>
        <dbReference type="ARBA" id="ARBA00022490"/>
    </source>
</evidence>
<evidence type="ECO:0000313" key="6">
    <source>
        <dbReference type="EMBL" id="KUF82160.1"/>
    </source>
</evidence>
<evidence type="ECO:0000256" key="2">
    <source>
        <dbReference type="ARBA" id="ARBA00005665"/>
    </source>
</evidence>